<feature type="domain" description="Carboxymuconolactone decarboxylase-like" evidence="1">
    <location>
        <begin position="154"/>
        <end position="239"/>
    </location>
</feature>
<feature type="domain" description="Carboxymuconolactone decarboxylase-like" evidence="1">
    <location>
        <begin position="31"/>
        <end position="93"/>
    </location>
</feature>
<dbReference type="STRING" id="421072.SAMN04488097_3827"/>
<dbReference type="InterPro" id="IPR029032">
    <property type="entry name" value="AhpD-like"/>
</dbReference>
<sequence>MKGLKLTTVFVLLTGISLFFNTIKAQQLSTANSELNSKDKSIITISSFTAQGKLTELKKAFNSGLDAGLTINEIKEMLVHSYAYCGFPRSIRGLQTFMEVLEERKTKDIKDTQGAEASPIIDDKTKYERGKKILGELSGAPQPDKLSGYSAFAPAIDTFLKEHLFADIFERDVLTFKQRELVTISIITAIGDADPMLQSHLGLSLNVGWSPEQLNEFVNVITPTISKEKSAAAATVLKEVLKTRKSK</sequence>
<dbReference type="InterPro" id="IPR003779">
    <property type="entry name" value="CMD-like"/>
</dbReference>
<dbReference type="OrthoDB" id="9812754at2"/>
<dbReference type="GO" id="GO:0051920">
    <property type="term" value="F:peroxiredoxin activity"/>
    <property type="evidence" value="ECO:0007669"/>
    <property type="project" value="InterPro"/>
</dbReference>
<comment type="caution">
    <text evidence="2">The sequence shown here is derived from an EMBL/GenBank/DDBJ whole genome shotgun (WGS) entry which is preliminary data.</text>
</comment>
<dbReference type="InterPro" id="IPR052512">
    <property type="entry name" value="4CMD/NDH-1_regulator"/>
</dbReference>
<dbReference type="SUPFAM" id="SSF69118">
    <property type="entry name" value="AhpD-like"/>
    <property type="match status" value="1"/>
</dbReference>
<dbReference type="Proteomes" id="UP000028623">
    <property type="component" value="Unassembled WGS sequence"/>
</dbReference>
<name>A0A085B6X4_9FLAO</name>
<dbReference type="PANTHER" id="PTHR33570">
    <property type="entry name" value="4-CARBOXYMUCONOLACTONE DECARBOXYLASE FAMILY PROTEIN"/>
    <property type="match status" value="1"/>
</dbReference>
<dbReference type="EMBL" id="JPLY01000008">
    <property type="protein sequence ID" value="KFC18219.1"/>
    <property type="molecule type" value="Genomic_DNA"/>
</dbReference>
<dbReference type="Gene3D" id="1.20.1290.10">
    <property type="entry name" value="AhpD-like"/>
    <property type="match status" value="1"/>
</dbReference>
<reference evidence="2 3" key="1">
    <citation type="submission" date="2014-07" db="EMBL/GenBank/DDBJ databases">
        <title>Epilithonimonas lactis LMG 22401 Genome.</title>
        <authorList>
            <person name="Pipes S.E."/>
            <person name="Stropko S.J."/>
        </authorList>
    </citation>
    <scope>NUCLEOTIDE SEQUENCE [LARGE SCALE GENOMIC DNA]</scope>
    <source>
        <strain evidence="2 3">LMG 24401</strain>
    </source>
</reference>
<evidence type="ECO:0000313" key="2">
    <source>
        <dbReference type="EMBL" id="KFC18219.1"/>
    </source>
</evidence>
<dbReference type="eggNOG" id="COG0599">
    <property type="taxonomic scope" value="Bacteria"/>
</dbReference>
<evidence type="ECO:0000313" key="3">
    <source>
        <dbReference type="Proteomes" id="UP000028623"/>
    </source>
</evidence>
<keyword evidence="3" id="KW-1185">Reference proteome</keyword>
<gene>
    <name evidence="2" type="ORF">IO89_19030</name>
</gene>
<dbReference type="RefSeq" id="WP_034979359.1">
    <property type="nucleotide sequence ID" value="NZ_FOFI01000007.1"/>
</dbReference>
<accession>A0A085B6X4</accession>
<dbReference type="PANTHER" id="PTHR33570:SF2">
    <property type="entry name" value="CARBOXYMUCONOLACTONE DECARBOXYLASE-LIKE DOMAIN-CONTAINING PROTEIN"/>
    <property type="match status" value="1"/>
</dbReference>
<protein>
    <submittedName>
        <fullName evidence="2">Carboxymuconolactone decarboxylase</fullName>
    </submittedName>
</protein>
<dbReference type="AlphaFoldDB" id="A0A085B6X4"/>
<dbReference type="Pfam" id="PF02627">
    <property type="entry name" value="CMD"/>
    <property type="match status" value="2"/>
</dbReference>
<proteinExistence type="predicted"/>
<evidence type="ECO:0000259" key="1">
    <source>
        <dbReference type="Pfam" id="PF02627"/>
    </source>
</evidence>
<organism evidence="2 3">
    <name type="scientific">Epilithonimonas lactis</name>
    <dbReference type="NCBI Taxonomy" id="421072"/>
    <lineage>
        <taxon>Bacteria</taxon>
        <taxon>Pseudomonadati</taxon>
        <taxon>Bacteroidota</taxon>
        <taxon>Flavobacteriia</taxon>
        <taxon>Flavobacteriales</taxon>
        <taxon>Weeksellaceae</taxon>
        <taxon>Chryseobacterium group</taxon>
        <taxon>Epilithonimonas</taxon>
    </lineage>
</organism>